<dbReference type="EMBL" id="KV921392">
    <property type="protein sequence ID" value="ORE16260.1"/>
    <property type="molecule type" value="Genomic_DNA"/>
</dbReference>
<dbReference type="AlphaFoldDB" id="A0A1X0RW49"/>
<evidence type="ECO:0000313" key="2">
    <source>
        <dbReference type="Proteomes" id="UP000242381"/>
    </source>
</evidence>
<sequence length="81" mass="9433">NRCTPGATVPCDDEVYDMKNITMDETLAVVSRYTSFFNHKSCNSFAQWCIRRKINFMKAAVSRKRTKNEKEKIGFYSPMPQ</sequence>
<evidence type="ECO:0000313" key="1">
    <source>
        <dbReference type="EMBL" id="ORE16260.1"/>
    </source>
</evidence>
<protein>
    <submittedName>
        <fullName evidence="1">Uncharacterized protein</fullName>
    </submittedName>
</protein>
<accession>A0A1X0RW49</accession>
<organism evidence="1 2">
    <name type="scientific">Rhizopus microsporus</name>
    <dbReference type="NCBI Taxonomy" id="58291"/>
    <lineage>
        <taxon>Eukaryota</taxon>
        <taxon>Fungi</taxon>
        <taxon>Fungi incertae sedis</taxon>
        <taxon>Mucoromycota</taxon>
        <taxon>Mucoromycotina</taxon>
        <taxon>Mucoromycetes</taxon>
        <taxon>Mucorales</taxon>
        <taxon>Mucorineae</taxon>
        <taxon>Rhizopodaceae</taxon>
        <taxon>Rhizopus</taxon>
    </lineage>
</organism>
<proteinExistence type="predicted"/>
<reference evidence="1 2" key="1">
    <citation type="journal article" date="2016" name="Proc. Natl. Acad. Sci. U.S.A.">
        <title>Lipid metabolic changes in an early divergent fungus govern the establishment of a mutualistic symbiosis with endobacteria.</title>
        <authorList>
            <person name="Lastovetsky O.A."/>
            <person name="Gaspar M.L."/>
            <person name="Mondo S.J."/>
            <person name="LaButti K.M."/>
            <person name="Sandor L."/>
            <person name="Grigoriev I.V."/>
            <person name="Henry S.A."/>
            <person name="Pawlowska T.E."/>
        </authorList>
    </citation>
    <scope>NUCLEOTIDE SEQUENCE [LARGE SCALE GENOMIC DNA]</scope>
    <source>
        <strain evidence="1 2">ATCC 11559</strain>
    </source>
</reference>
<feature type="non-terminal residue" evidence="1">
    <location>
        <position position="1"/>
    </location>
</feature>
<dbReference type="Proteomes" id="UP000242381">
    <property type="component" value="Unassembled WGS sequence"/>
</dbReference>
<name>A0A1X0RW49_RHIZD</name>
<dbReference type="OMA" id="AQWCIRR"/>
<gene>
    <name evidence="1" type="ORF">BCV71DRAFT_272194</name>
</gene>